<dbReference type="AlphaFoldDB" id="A0A327WVT0"/>
<dbReference type="Proteomes" id="UP000249203">
    <property type="component" value="Unassembled WGS sequence"/>
</dbReference>
<dbReference type="Proteomes" id="UP000287865">
    <property type="component" value="Unassembled WGS sequence"/>
</dbReference>
<evidence type="ECO:0000313" key="4">
    <source>
        <dbReference type="Proteomes" id="UP000287865"/>
    </source>
</evidence>
<dbReference type="EMBL" id="QLMD01000006">
    <property type="protein sequence ID" value="RAJ97096.1"/>
    <property type="molecule type" value="Genomic_DNA"/>
</dbReference>
<evidence type="ECO:0000313" key="2">
    <source>
        <dbReference type="EMBL" id="RUO24696.1"/>
    </source>
</evidence>
<dbReference type="NCBIfam" id="NF047358">
    <property type="entry name" value="TenpIN"/>
    <property type="match status" value="1"/>
</dbReference>
<evidence type="ECO:0000313" key="3">
    <source>
        <dbReference type="Proteomes" id="UP000249203"/>
    </source>
</evidence>
<dbReference type="CDD" id="cd17493">
    <property type="entry name" value="toxin_TenpN"/>
    <property type="match status" value="1"/>
</dbReference>
<gene>
    <name evidence="1" type="ORF">B0I24_106159</name>
    <name evidence="2" type="ORF">CWE07_08500</name>
</gene>
<keyword evidence="4" id="KW-1185">Reference proteome</keyword>
<organism evidence="1 3">
    <name type="scientific">Aliidiomarina maris</name>
    <dbReference type="NCBI Taxonomy" id="531312"/>
    <lineage>
        <taxon>Bacteria</taxon>
        <taxon>Pseudomonadati</taxon>
        <taxon>Pseudomonadota</taxon>
        <taxon>Gammaproteobacteria</taxon>
        <taxon>Alteromonadales</taxon>
        <taxon>Idiomarinaceae</taxon>
        <taxon>Aliidiomarina</taxon>
    </lineage>
</organism>
<reference evidence="2 4" key="1">
    <citation type="journal article" date="2018" name="Front. Microbiol.">
        <title>Genome-Based Analysis Reveals the Taxonomy and Diversity of the Family Idiomarinaceae.</title>
        <authorList>
            <person name="Liu Y."/>
            <person name="Lai Q."/>
            <person name="Shao Z."/>
        </authorList>
    </citation>
    <scope>NUCLEOTIDE SEQUENCE [LARGE SCALE GENOMIC DNA]</scope>
    <source>
        <strain evidence="2 4">CF12-14</strain>
    </source>
</reference>
<reference evidence="1 3" key="2">
    <citation type="submission" date="2018-06" db="EMBL/GenBank/DDBJ databases">
        <title>Genomic Encyclopedia of Type Strains, Phase III (KMG-III): the genomes of soil and plant-associated and newly described type strains.</title>
        <authorList>
            <person name="Whitman W."/>
        </authorList>
    </citation>
    <scope>NUCLEOTIDE SEQUENCE [LARGE SCALE GENOMIC DNA]</scope>
    <source>
        <strain evidence="1 3">CGMCC 1.15366</strain>
    </source>
</reference>
<proteinExistence type="predicted"/>
<protein>
    <submittedName>
        <fullName evidence="1">Protein AbiQ</fullName>
    </submittedName>
</protein>
<accession>A0A327WVT0</accession>
<dbReference type="InterPro" id="IPR049929">
    <property type="entry name" value="TenpN-like"/>
</dbReference>
<name>A0A327WVT0_9GAMM</name>
<dbReference type="EMBL" id="PIPK01000006">
    <property type="protein sequence ID" value="RUO24696.1"/>
    <property type="molecule type" value="Genomic_DNA"/>
</dbReference>
<sequence length="159" mass="18284">MELRKLSGSFYADNEKVLQALDFDMQLNAWRDVKVRGHGIVEISINKLTFAIPARSFIKHNASLILEVDRQRKNVKGMGLDYSKALLIKDRKYISGEVFLLKSKAAGKKLVGLEEHITKQFSKYVERYISAVKARDVNILKSFEYKYTTLVNYHVELGL</sequence>
<comment type="caution">
    <text evidence="1">The sequence shown here is derived from an EMBL/GenBank/DDBJ whole genome shotgun (WGS) entry which is preliminary data.</text>
</comment>
<evidence type="ECO:0000313" key="1">
    <source>
        <dbReference type="EMBL" id="RAJ97096.1"/>
    </source>
</evidence>
<dbReference type="OrthoDB" id="8448305at2"/>
<dbReference type="RefSeq" id="WP_111569458.1">
    <property type="nucleotide sequence ID" value="NZ_PIPK01000006.1"/>
</dbReference>